<dbReference type="EMBL" id="NVQC01000016">
    <property type="protein sequence ID" value="PTL36423.1"/>
    <property type="molecule type" value="Genomic_DNA"/>
</dbReference>
<organism evidence="22 23">
    <name type="scientific">Candidatus Methylomirabilis limnetica</name>
    <dbReference type="NCBI Taxonomy" id="2033718"/>
    <lineage>
        <taxon>Bacteria</taxon>
        <taxon>Candidatus Methylomirabilota</taxon>
        <taxon>Candidatus Methylomirabilia</taxon>
        <taxon>Candidatus Methylomirabilales</taxon>
        <taxon>Candidatus Methylomirabilaceae</taxon>
        <taxon>Candidatus Methylomirabilis</taxon>
    </lineage>
</organism>
<evidence type="ECO:0000256" key="16">
    <source>
        <dbReference type="ARBA" id="ARBA00038053"/>
    </source>
</evidence>
<keyword evidence="7 21" id="KW-0812">Transmembrane</keyword>
<reference evidence="22 23" key="1">
    <citation type="submission" date="2017-09" db="EMBL/GenBank/DDBJ databases">
        <title>Bloom of a denitrifying methanotroph, Candidatus Methylomirabilis limnetica, in a deep stratified lake.</title>
        <authorList>
            <person name="Graf J.S."/>
            <person name="Marchant H.K."/>
            <person name="Tienken D."/>
            <person name="Hach P.F."/>
            <person name="Brand A."/>
            <person name="Schubert C.J."/>
            <person name="Kuypers M.M."/>
            <person name="Milucka J."/>
        </authorList>
    </citation>
    <scope>NUCLEOTIDE SEQUENCE [LARGE SCALE GENOMIC DNA]</scope>
    <source>
        <strain evidence="22 23">Zug</strain>
    </source>
</reference>
<keyword evidence="12" id="KW-0131">Cell cycle</keyword>
<keyword evidence="5" id="KW-0328">Glycosyltransferase</keyword>
<keyword evidence="11 21" id="KW-0472">Membrane</keyword>
<evidence type="ECO:0000256" key="21">
    <source>
        <dbReference type="SAM" id="Phobius"/>
    </source>
</evidence>
<dbReference type="GO" id="GO:0005886">
    <property type="term" value="C:plasma membrane"/>
    <property type="evidence" value="ECO:0007669"/>
    <property type="project" value="UniProtKB-SubCell"/>
</dbReference>
<evidence type="ECO:0000256" key="9">
    <source>
        <dbReference type="ARBA" id="ARBA00022984"/>
    </source>
</evidence>
<feature type="transmembrane region" description="Helical" evidence="21">
    <location>
        <begin position="190"/>
        <end position="209"/>
    </location>
</feature>
<reference evidence="23" key="2">
    <citation type="journal article" date="2018" name="Environ. Microbiol.">
        <title>Bloom of a denitrifying methanotroph, 'Candidatus Methylomirabilis limnetica', in a deep stratified lake.</title>
        <authorList>
            <person name="Graf J.S."/>
            <person name="Mayr M.J."/>
            <person name="Marchant H.K."/>
            <person name="Tienken D."/>
            <person name="Hach P.F."/>
            <person name="Brand A."/>
            <person name="Schubert C.J."/>
            <person name="Kuypers M.M."/>
            <person name="Milucka J."/>
        </authorList>
    </citation>
    <scope>NUCLEOTIDE SEQUENCE [LARGE SCALE GENOMIC DNA]</scope>
    <source>
        <strain evidence="23">Zug</strain>
    </source>
</reference>
<feature type="transmembrane region" description="Helical" evidence="21">
    <location>
        <begin position="50"/>
        <end position="65"/>
    </location>
</feature>
<dbReference type="NCBIfam" id="TIGR02614">
    <property type="entry name" value="ftsW"/>
    <property type="match status" value="1"/>
</dbReference>
<evidence type="ECO:0000256" key="20">
    <source>
        <dbReference type="ARBA" id="ARBA00049902"/>
    </source>
</evidence>
<comment type="catalytic activity">
    <reaction evidence="20">
        <text>[GlcNAc-(1-&gt;4)-Mur2Ac(oyl-L-Ala-gamma-D-Glu-L-Lys-D-Ala-D-Ala)](n)-di-trans,octa-cis-undecaprenyl diphosphate + beta-D-GlcNAc-(1-&gt;4)-Mur2Ac(oyl-L-Ala-gamma-D-Glu-L-Lys-D-Ala-D-Ala)-di-trans,octa-cis-undecaprenyl diphosphate = [GlcNAc-(1-&gt;4)-Mur2Ac(oyl-L-Ala-gamma-D-Glu-L-Lys-D-Ala-D-Ala)](n+1)-di-trans,octa-cis-undecaprenyl diphosphate + di-trans,octa-cis-undecaprenyl diphosphate + H(+)</text>
        <dbReference type="Rhea" id="RHEA:23708"/>
        <dbReference type="Rhea" id="RHEA-COMP:9602"/>
        <dbReference type="Rhea" id="RHEA-COMP:9603"/>
        <dbReference type="ChEBI" id="CHEBI:15378"/>
        <dbReference type="ChEBI" id="CHEBI:58405"/>
        <dbReference type="ChEBI" id="CHEBI:60033"/>
        <dbReference type="ChEBI" id="CHEBI:78435"/>
        <dbReference type="EC" id="2.4.99.28"/>
    </reaction>
</comment>
<evidence type="ECO:0000256" key="2">
    <source>
        <dbReference type="ARBA" id="ARBA00004752"/>
    </source>
</evidence>
<evidence type="ECO:0000256" key="1">
    <source>
        <dbReference type="ARBA" id="ARBA00004651"/>
    </source>
</evidence>
<sequence>MIAKRPSYDRLLYGVSLVLVLIGIVMVYSASAIKAQDKYGDPFFFLKKQILWAVIGIAVMVWAMYRDYRTFQRYAPLLFLVSLCLLSLVLIPSIGVKVNSAQRWLRLFGVSFQPSELARLSIVLLMARILARSADREENFTKRFLKPLSLAGLVCGLIVFQPHIGMAAVLMCAVLALCFVAGVRLSHLSIIVLVVVTLASMFVMAQPYARTRVMTLLDPNHASSQAAHQIHQSITASGSGGLLGRGLGDSFGKLGYLPESHTEFIFAVVGEETGFVGALLVVFLFGIILWRGTRIALRAPDLFGAYVAMGITFSIVTQAVINFGVVVGLLPITGLPLPLVSFGGTSLITTCLGIGILLSISRYQAARGRLA</sequence>
<comment type="pathway">
    <text evidence="2">Cell wall biogenesis; peptidoglycan biosynthesis.</text>
</comment>
<feature type="transmembrane region" description="Helical" evidence="21">
    <location>
        <begin position="12"/>
        <end position="30"/>
    </location>
</feature>
<dbReference type="GO" id="GO:0008360">
    <property type="term" value="P:regulation of cell shape"/>
    <property type="evidence" value="ECO:0007669"/>
    <property type="project" value="UniProtKB-KW"/>
</dbReference>
<evidence type="ECO:0000256" key="14">
    <source>
        <dbReference type="ARBA" id="ARBA00032370"/>
    </source>
</evidence>
<keyword evidence="9" id="KW-0573">Peptidoglycan synthesis</keyword>
<evidence type="ECO:0000256" key="15">
    <source>
        <dbReference type="ARBA" id="ARBA00033270"/>
    </source>
</evidence>
<dbReference type="GO" id="GO:0051301">
    <property type="term" value="P:cell division"/>
    <property type="evidence" value="ECO:0007669"/>
    <property type="project" value="UniProtKB-KW"/>
</dbReference>
<evidence type="ECO:0000313" key="23">
    <source>
        <dbReference type="Proteomes" id="UP000241436"/>
    </source>
</evidence>
<dbReference type="AlphaFoldDB" id="A0A2T4TZ78"/>
<evidence type="ECO:0000256" key="8">
    <source>
        <dbReference type="ARBA" id="ARBA00022960"/>
    </source>
</evidence>
<feature type="transmembrane region" description="Helical" evidence="21">
    <location>
        <begin position="302"/>
        <end position="327"/>
    </location>
</feature>
<name>A0A2T4TZ78_9BACT</name>
<keyword evidence="4" id="KW-0132">Cell division</keyword>
<evidence type="ECO:0000256" key="19">
    <source>
        <dbReference type="ARBA" id="ARBA00044770"/>
    </source>
</evidence>
<keyword evidence="23" id="KW-1185">Reference proteome</keyword>
<evidence type="ECO:0000256" key="7">
    <source>
        <dbReference type="ARBA" id="ARBA00022692"/>
    </source>
</evidence>
<comment type="caution">
    <text evidence="22">The sequence shown here is derived from an EMBL/GenBank/DDBJ whole genome shotgun (WGS) entry which is preliminary data.</text>
</comment>
<evidence type="ECO:0000256" key="11">
    <source>
        <dbReference type="ARBA" id="ARBA00023136"/>
    </source>
</evidence>
<dbReference type="Proteomes" id="UP000241436">
    <property type="component" value="Unassembled WGS sequence"/>
</dbReference>
<feature type="transmembrane region" description="Helical" evidence="21">
    <location>
        <begin position="339"/>
        <end position="360"/>
    </location>
</feature>
<comment type="similarity">
    <text evidence="16">Belongs to the SEDS family. FtsW subfamily.</text>
</comment>
<evidence type="ECO:0000256" key="12">
    <source>
        <dbReference type="ARBA" id="ARBA00023306"/>
    </source>
</evidence>
<dbReference type="InterPro" id="IPR013437">
    <property type="entry name" value="FtsW"/>
</dbReference>
<keyword evidence="3" id="KW-1003">Cell membrane</keyword>
<feature type="transmembrane region" description="Helical" evidence="21">
    <location>
        <begin position="264"/>
        <end position="290"/>
    </location>
</feature>
<evidence type="ECO:0000256" key="18">
    <source>
        <dbReference type="ARBA" id="ARBA00041418"/>
    </source>
</evidence>
<dbReference type="GO" id="GO:0015648">
    <property type="term" value="F:lipid-linked peptidoglycan transporter activity"/>
    <property type="evidence" value="ECO:0007669"/>
    <property type="project" value="TreeGrafter"/>
</dbReference>
<accession>A0A2T4TZ78</accession>
<keyword evidence="13" id="KW-0961">Cell wall biogenesis/degradation</keyword>
<dbReference type="GO" id="GO:0071555">
    <property type="term" value="P:cell wall organization"/>
    <property type="evidence" value="ECO:0007669"/>
    <property type="project" value="UniProtKB-KW"/>
</dbReference>
<feature type="transmembrane region" description="Helical" evidence="21">
    <location>
        <begin position="77"/>
        <end position="96"/>
    </location>
</feature>
<evidence type="ECO:0000256" key="13">
    <source>
        <dbReference type="ARBA" id="ARBA00023316"/>
    </source>
</evidence>
<dbReference type="EC" id="2.4.99.28" evidence="19"/>
<protein>
    <recommendedName>
        <fullName evidence="17">Probable peptidoglycan glycosyltransferase FtsW</fullName>
        <ecNumber evidence="19">2.4.99.28</ecNumber>
    </recommendedName>
    <alternativeName>
        <fullName evidence="18">Cell division protein FtsW</fullName>
    </alternativeName>
    <alternativeName>
        <fullName evidence="15">Cell wall polymerase</fullName>
    </alternativeName>
    <alternativeName>
        <fullName evidence="14">Peptidoglycan polymerase</fullName>
    </alternativeName>
</protein>
<evidence type="ECO:0000256" key="17">
    <source>
        <dbReference type="ARBA" id="ARBA00041185"/>
    </source>
</evidence>
<dbReference type="GO" id="GO:0009252">
    <property type="term" value="P:peptidoglycan biosynthetic process"/>
    <property type="evidence" value="ECO:0007669"/>
    <property type="project" value="UniProtKB-KW"/>
</dbReference>
<evidence type="ECO:0000256" key="3">
    <source>
        <dbReference type="ARBA" id="ARBA00022475"/>
    </source>
</evidence>
<evidence type="ECO:0000256" key="4">
    <source>
        <dbReference type="ARBA" id="ARBA00022618"/>
    </source>
</evidence>
<dbReference type="RefSeq" id="WP_107561795.1">
    <property type="nucleotide sequence ID" value="NZ_NVQC01000016.1"/>
</dbReference>
<dbReference type="InterPro" id="IPR001182">
    <property type="entry name" value="FtsW/RodA"/>
</dbReference>
<evidence type="ECO:0000256" key="6">
    <source>
        <dbReference type="ARBA" id="ARBA00022679"/>
    </source>
</evidence>
<keyword evidence="10 21" id="KW-1133">Transmembrane helix</keyword>
<dbReference type="GO" id="GO:0032153">
    <property type="term" value="C:cell division site"/>
    <property type="evidence" value="ECO:0007669"/>
    <property type="project" value="TreeGrafter"/>
</dbReference>
<gene>
    <name evidence="22" type="primary">ftsW</name>
    <name evidence="22" type="ORF">CLG94_05180</name>
</gene>
<comment type="subcellular location">
    <subcellularLocation>
        <location evidence="1">Cell membrane</location>
        <topology evidence="1">Multi-pass membrane protein</topology>
    </subcellularLocation>
</comment>
<keyword evidence="8" id="KW-0133">Cell shape</keyword>
<evidence type="ECO:0000256" key="5">
    <source>
        <dbReference type="ARBA" id="ARBA00022676"/>
    </source>
</evidence>
<dbReference type="Pfam" id="PF01098">
    <property type="entry name" value="FTSW_RODA_SPOVE"/>
    <property type="match status" value="1"/>
</dbReference>
<dbReference type="GO" id="GO:0008955">
    <property type="term" value="F:peptidoglycan glycosyltransferase activity"/>
    <property type="evidence" value="ECO:0007669"/>
    <property type="project" value="UniProtKB-EC"/>
</dbReference>
<dbReference type="PANTHER" id="PTHR30474:SF2">
    <property type="entry name" value="PEPTIDOGLYCAN GLYCOSYLTRANSFERASE FTSW-RELATED"/>
    <property type="match status" value="1"/>
</dbReference>
<evidence type="ECO:0000256" key="10">
    <source>
        <dbReference type="ARBA" id="ARBA00022989"/>
    </source>
</evidence>
<dbReference type="PANTHER" id="PTHR30474">
    <property type="entry name" value="CELL CYCLE PROTEIN"/>
    <property type="match status" value="1"/>
</dbReference>
<proteinExistence type="inferred from homology"/>
<dbReference type="OrthoDB" id="9768187at2"/>
<evidence type="ECO:0000313" key="22">
    <source>
        <dbReference type="EMBL" id="PTL36423.1"/>
    </source>
</evidence>
<feature type="transmembrane region" description="Helical" evidence="21">
    <location>
        <begin position="166"/>
        <end position="183"/>
    </location>
</feature>
<keyword evidence="6" id="KW-0808">Transferase</keyword>